<keyword evidence="1" id="KW-1133">Transmembrane helix</keyword>
<reference evidence="2 3" key="1">
    <citation type="submission" date="2016-11" db="EMBL/GenBank/DDBJ databases">
        <title>The macronuclear genome of Stentor coeruleus: a giant cell with tiny introns.</title>
        <authorList>
            <person name="Slabodnick M."/>
            <person name="Ruby J.G."/>
            <person name="Reiff S.B."/>
            <person name="Swart E.C."/>
            <person name="Gosai S."/>
            <person name="Prabakaran S."/>
            <person name="Witkowska E."/>
            <person name="Larue G.E."/>
            <person name="Fisher S."/>
            <person name="Freeman R.M."/>
            <person name="Gunawardena J."/>
            <person name="Chu W."/>
            <person name="Stover N.A."/>
            <person name="Gregory B.D."/>
            <person name="Nowacki M."/>
            <person name="Derisi J."/>
            <person name="Roy S.W."/>
            <person name="Marshall W.F."/>
            <person name="Sood P."/>
        </authorList>
    </citation>
    <scope>NUCLEOTIDE SEQUENCE [LARGE SCALE GENOMIC DNA]</scope>
    <source>
        <strain evidence="2">WM001</strain>
    </source>
</reference>
<dbReference type="AlphaFoldDB" id="A0A1R2AMB4"/>
<name>A0A1R2AMB4_9CILI</name>
<evidence type="ECO:0000313" key="3">
    <source>
        <dbReference type="Proteomes" id="UP000187209"/>
    </source>
</evidence>
<protein>
    <submittedName>
        <fullName evidence="2">Uncharacterized protein</fullName>
    </submittedName>
</protein>
<dbReference type="EMBL" id="MPUH01002022">
    <property type="protein sequence ID" value="OMJ65634.1"/>
    <property type="molecule type" value="Genomic_DNA"/>
</dbReference>
<gene>
    <name evidence="2" type="ORF">SteCoe_37871</name>
</gene>
<accession>A0A1R2AMB4</accession>
<comment type="caution">
    <text evidence="2">The sequence shown here is derived from an EMBL/GenBank/DDBJ whole genome shotgun (WGS) entry which is preliminary data.</text>
</comment>
<evidence type="ECO:0000256" key="1">
    <source>
        <dbReference type="SAM" id="Phobius"/>
    </source>
</evidence>
<feature type="transmembrane region" description="Helical" evidence="1">
    <location>
        <begin position="618"/>
        <end position="639"/>
    </location>
</feature>
<proteinExistence type="predicted"/>
<sequence length="709" mass="80545">METPSAETSLPTNFLIGPTKTGKTTLCHFLTESKLAILKKGLNFSIQAYENQSLEKMIGNHGHSKTSESSYFENFCDFPGINDTRGDEKILNTLLIYYKEIQKTSKFRFILALEENFITTAYSSFFFNFCNEFIDTFGLEANCAHGIHLIITKSTQDFINQLPEILSDHFPDKENFIVEGVKNRSIRVSSFDKPVIKDNEYVFYQENRLKILENIHNTGFLWNHEIKISVLPRIYTTIEKIKSFARPTDIGYISELADNPIINCTNVLIIDKDIDVCGETLEINSPTVIVKTLLHERRFITLRGVSNPIIRFSSNVKLVINGESLVLTTANAQKHGHYLDPVSKEFKHSYNFICLESVCINSGWTEHASHNNKFIDLIVYFNQNFGRINIDDQWRIKQITCDIGMKLHINECMRTKCNIAKTFKSLRRYENVASYLEATKKTESNQELIDFLENYIINLPSIFQIFMKPSLFGKITSKDSEIADLREIRRQFIKRYLKLITDFKSQKTSCELEITDSNLQNYSSFVYFVDRLCNFTGNITYENVGLINEIDDFIMCAEYDNSVDDFFSFYNALTLTTEKIELYKYQITGDISKYPNFEALIDVYNKGQLLLDDEGINILASGSAISMSAIGIFLGAGVGRIIATRAISQGAVGVSIAGATTIGAAVVGLGFVVIDIGINLICAMAKSGYYKNAIKIEGKDIRLDCRINR</sequence>
<dbReference type="Proteomes" id="UP000187209">
    <property type="component" value="Unassembled WGS sequence"/>
</dbReference>
<evidence type="ECO:0000313" key="2">
    <source>
        <dbReference type="EMBL" id="OMJ65634.1"/>
    </source>
</evidence>
<organism evidence="2 3">
    <name type="scientific">Stentor coeruleus</name>
    <dbReference type="NCBI Taxonomy" id="5963"/>
    <lineage>
        <taxon>Eukaryota</taxon>
        <taxon>Sar</taxon>
        <taxon>Alveolata</taxon>
        <taxon>Ciliophora</taxon>
        <taxon>Postciliodesmatophora</taxon>
        <taxon>Heterotrichea</taxon>
        <taxon>Heterotrichida</taxon>
        <taxon>Stentoridae</taxon>
        <taxon>Stentor</taxon>
    </lineage>
</organism>
<keyword evidence="1" id="KW-0472">Membrane</keyword>
<keyword evidence="1" id="KW-0812">Transmembrane</keyword>
<feature type="transmembrane region" description="Helical" evidence="1">
    <location>
        <begin position="651"/>
        <end position="674"/>
    </location>
</feature>
<keyword evidence="3" id="KW-1185">Reference proteome</keyword>
<dbReference type="OrthoDB" id="2417544at2759"/>